<feature type="domain" description="PiggyBac transposable element-derived protein" evidence="1">
    <location>
        <begin position="1"/>
        <end position="157"/>
    </location>
</feature>
<proteinExistence type="predicted"/>
<dbReference type="PANTHER" id="PTHR47055:SF3">
    <property type="entry name" value="PHORBOL-ESTER_DAG-TYPE DOMAIN-CONTAINING PROTEIN"/>
    <property type="match status" value="1"/>
</dbReference>
<sequence>MILSGYHTLPRIPMYWSSDEDKGVNIVQKCMSRNKFQNIKRNLHLSDNSLLDKNDKFAKVRPFLNMLNDKNLQFGIFSFNLSIHEQMIPYFGRHSCKMFIKGKPVRFGFKLWCLCSSDGYLFYSLPYGGASMKNEKSSLGMGGQVVRDLLTTVKNSYSHQI</sequence>
<dbReference type="Proteomes" id="UP001458880">
    <property type="component" value="Unassembled WGS sequence"/>
</dbReference>
<accession>A0AAW1L7A9</accession>
<dbReference type="GO" id="GO:0043565">
    <property type="term" value="F:sequence-specific DNA binding"/>
    <property type="evidence" value="ECO:0007669"/>
    <property type="project" value="TreeGrafter"/>
</dbReference>
<name>A0AAW1L7A9_POPJA</name>
<evidence type="ECO:0000313" key="2">
    <source>
        <dbReference type="EMBL" id="KAK9730796.1"/>
    </source>
</evidence>
<dbReference type="PANTHER" id="PTHR47055">
    <property type="entry name" value="DDE_TNP_1_7 DOMAIN-CONTAINING PROTEIN"/>
    <property type="match status" value="1"/>
</dbReference>
<reference evidence="2 3" key="1">
    <citation type="journal article" date="2024" name="BMC Genomics">
        <title>De novo assembly and annotation of Popillia japonica's genome with initial clues to its potential as an invasive pest.</title>
        <authorList>
            <person name="Cucini C."/>
            <person name="Boschi S."/>
            <person name="Funari R."/>
            <person name="Cardaioli E."/>
            <person name="Iannotti N."/>
            <person name="Marturano G."/>
            <person name="Paoli F."/>
            <person name="Bruttini M."/>
            <person name="Carapelli A."/>
            <person name="Frati F."/>
            <person name="Nardi F."/>
        </authorList>
    </citation>
    <scope>NUCLEOTIDE SEQUENCE [LARGE SCALE GENOMIC DNA]</scope>
    <source>
        <strain evidence="2">DMR45628</strain>
    </source>
</reference>
<gene>
    <name evidence="2" type="ORF">QE152_g14227</name>
</gene>
<keyword evidence="3" id="KW-1185">Reference proteome</keyword>
<dbReference type="InterPro" id="IPR029526">
    <property type="entry name" value="PGBD"/>
</dbReference>
<dbReference type="AlphaFoldDB" id="A0AAW1L7A9"/>
<evidence type="ECO:0000259" key="1">
    <source>
        <dbReference type="Pfam" id="PF13843"/>
    </source>
</evidence>
<dbReference type="InterPro" id="IPR052638">
    <property type="entry name" value="PiggyBac_TE-derived"/>
</dbReference>
<organism evidence="2 3">
    <name type="scientific">Popillia japonica</name>
    <name type="common">Japanese beetle</name>
    <dbReference type="NCBI Taxonomy" id="7064"/>
    <lineage>
        <taxon>Eukaryota</taxon>
        <taxon>Metazoa</taxon>
        <taxon>Ecdysozoa</taxon>
        <taxon>Arthropoda</taxon>
        <taxon>Hexapoda</taxon>
        <taxon>Insecta</taxon>
        <taxon>Pterygota</taxon>
        <taxon>Neoptera</taxon>
        <taxon>Endopterygota</taxon>
        <taxon>Coleoptera</taxon>
        <taxon>Polyphaga</taxon>
        <taxon>Scarabaeiformia</taxon>
        <taxon>Scarabaeidae</taxon>
        <taxon>Rutelinae</taxon>
        <taxon>Popillia</taxon>
    </lineage>
</organism>
<dbReference type="Pfam" id="PF13843">
    <property type="entry name" value="DDE_Tnp_1_7"/>
    <property type="match status" value="1"/>
</dbReference>
<comment type="caution">
    <text evidence="2">The sequence shown here is derived from an EMBL/GenBank/DDBJ whole genome shotgun (WGS) entry which is preliminary data.</text>
</comment>
<evidence type="ECO:0000313" key="3">
    <source>
        <dbReference type="Proteomes" id="UP001458880"/>
    </source>
</evidence>
<dbReference type="EMBL" id="JASPKY010000142">
    <property type="protein sequence ID" value="KAK9730796.1"/>
    <property type="molecule type" value="Genomic_DNA"/>
</dbReference>
<protein>
    <submittedName>
        <fullName evidence="2">Transposase IS4</fullName>
    </submittedName>
</protein>